<organism evidence="11 12">
    <name type="scientific">Aminobacterium colombiense (strain DSM 12261 / ALA-1)</name>
    <dbReference type="NCBI Taxonomy" id="572547"/>
    <lineage>
        <taxon>Bacteria</taxon>
        <taxon>Thermotogati</taxon>
        <taxon>Synergistota</taxon>
        <taxon>Synergistia</taxon>
        <taxon>Synergistales</taxon>
        <taxon>Aminobacteriaceae</taxon>
        <taxon>Aminobacterium</taxon>
    </lineage>
</organism>
<dbReference type="EMBL" id="CP001997">
    <property type="protein sequence ID" value="ADE56424.1"/>
    <property type="molecule type" value="Genomic_DNA"/>
</dbReference>
<dbReference type="SUPFAM" id="SSF52954">
    <property type="entry name" value="Class II aaRS ABD-related"/>
    <property type="match status" value="1"/>
</dbReference>
<comment type="function">
    <text evidence="7">Catalyzes the attachment of proline to tRNA(Pro) in a two-step reaction: proline is first activated by ATP to form Pro-AMP and then transferred to the acceptor end of tRNA(Pro). Can inadvertently accommodate and process cysteine.</text>
</comment>
<dbReference type="Gene3D" id="3.30.110.30">
    <property type="entry name" value="C-terminal domain of ProRS"/>
    <property type="match status" value="1"/>
</dbReference>
<comment type="domain">
    <text evidence="9">Consists of three domains: the N-terminal catalytic domain, the anticodon-binding domain and the C-terminal extension.</text>
</comment>
<evidence type="ECO:0000256" key="1">
    <source>
        <dbReference type="ARBA" id="ARBA00022598"/>
    </source>
</evidence>
<dbReference type="Pfam" id="PF09180">
    <property type="entry name" value="ProRS-C_1"/>
    <property type="match status" value="1"/>
</dbReference>
<dbReference type="Pfam" id="PF03129">
    <property type="entry name" value="HGTP_anticodon"/>
    <property type="match status" value="1"/>
</dbReference>
<comment type="subunit">
    <text evidence="9">Homodimer.</text>
</comment>
<evidence type="ECO:0000256" key="2">
    <source>
        <dbReference type="ARBA" id="ARBA00022741"/>
    </source>
</evidence>
<dbReference type="SUPFAM" id="SSF55681">
    <property type="entry name" value="Class II aaRS and biotin synthetases"/>
    <property type="match status" value="1"/>
</dbReference>
<dbReference type="RefSeq" id="WP_013047690.1">
    <property type="nucleotide sequence ID" value="NC_014011.1"/>
</dbReference>
<dbReference type="EC" id="6.1.1.15" evidence="9"/>
<dbReference type="GO" id="GO:0005524">
    <property type="term" value="F:ATP binding"/>
    <property type="evidence" value="ECO:0007669"/>
    <property type="project" value="UniProtKB-UniRule"/>
</dbReference>
<dbReference type="OrthoDB" id="9809052at2"/>
<dbReference type="NCBIfam" id="TIGR00408">
    <property type="entry name" value="proS_fam_I"/>
    <property type="match status" value="1"/>
</dbReference>
<dbReference type="InterPro" id="IPR002314">
    <property type="entry name" value="aa-tRNA-synt_IIb"/>
</dbReference>
<dbReference type="PROSITE" id="PS50862">
    <property type="entry name" value="AA_TRNA_LIGASE_II"/>
    <property type="match status" value="1"/>
</dbReference>
<comment type="subcellular location">
    <subcellularLocation>
        <location evidence="9">Cytoplasm</location>
    </subcellularLocation>
</comment>
<evidence type="ECO:0000256" key="9">
    <source>
        <dbReference type="HAMAP-Rule" id="MF_01571"/>
    </source>
</evidence>
<dbReference type="Proteomes" id="UP000002366">
    <property type="component" value="Chromosome"/>
</dbReference>
<dbReference type="InterPro" id="IPR017449">
    <property type="entry name" value="Pro-tRNA_synth_II"/>
</dbReference>
<keyword evidence="9" id="KW-0963">Cytoplasm</keyword>
<keyword evidence="1 9" id="KW-0436">Ligase</keyword>
<dbReference type="SUPFAM" id="SSF64586">
    <property type="entry name" value="C-terminal domain of ProRS"/>
    <property type="match status" value="1"/>
</dbReference>
<dbReference type="GO" id="GO:0006433">
    <property type="term" value="P:prolyl-tRNA aminoacylation"/>
    <property type="evidence" value="ECO:0007669"/>
    <property type="project" value="UniProtKB-UniRule"/>
</dbReference>
<dbReference type="PANTHER" id="PTHR43382:SF2">
    <property type="entry name" value="BIFUNCTIONAL GLUTAMATE_PROLINE--TRNA LIGASE"/>
    <property type="match status" value="1"/>
</dbReference>
<sequence>MARNITPKETDYSQWYLDIIKVAELADYAPVRGCMVIRPTGYSLWESIQKHFDDAFKETGHVNAYFPVLIPNSFLEKEAEHVEGFSPECAVVTHAGGELLEEPLVVRPTSETVIGHMYSKWIQSWRDLPILINQWANVMRWEKRPRLFLRTSEFLWQEGHTAHATEEEAMEETLKMLEVYRRIMTEILAIPVIVGEKTAGERFPGAVNTYTCEAMMSDKKALQAGTSHFLGQNFSRAFDIQFQNQKGEQEYAWTTSWGVSTRLIGALIMTHSDNDGLILPPRVAPVQVAILPISTNDSVMEEQLLPRALEFSDKLDQMLGGRFTFVDKQFHMRPGDRFFYHLQKGVPLRLELGEKDLAAGTVRAVRRDTGSKEDIPFENVPLRVKALLEDIHKNLYTRALDFRIANTFSASTLEELKVIVEEKGGFVETYFAGTPEEEKKIREETGATPRCMPLNDTCTGTCFLTGKPHARKTIFAKAY</sequence>
<proteinExistence type="inferred from homology"/>
<name>D5ECZ2_AMICL</name>
<dbReference type="InterPro" id="IPR036621">
    <property type="entry name" value="Anticodon-bd_dom_sf"/>
</dbReference>
<evidence type="ECO:0000256" key="8">
    <source>
        <dbReference type="ARBA" id="ARBA00060806"/>
    </source>
</evidence>
<keyword evidence="5 9" id="KW-0030">Aminoacyl-tRNA synthetase</keyword>
<evidence type="ECO:0000313" key="12">
    <source>
        <dbReference type="Proteomes" id="UP000002366"/>
    </source>
</evidence>
<protein>
    <recommendedName>
        <fullName evidence="9">Proline--tRNA ligase</fullName>
        <ecNumber evidence="9">6.1.1.15</ecNumber>
    </recommendedName>
    <alternativeName>
        <fullName evidence="9">Prolyl-tRNA synthetase</fullName>
        <shortName evidence="9">ProRS</shortName>
    </alternativeName>
</protein>
<dbReference type="GO" id="GO:0004827">
    <property type="term" value="F:proline-tRNA ligase activity"/>
    <property type="evidence" value="ECO:0007669"/>
    <property type="project" value="UniProtKB-UniRule"/>
</dbReference>
<dbReference type="STRING" id="572547.Amico_0279"/>
<evidence type="ECO:0000256" key="3">
    <source>
        <dbReference type="ARBA" id="ARBA00022840"/>
    </source>
</evidence>
<keyword evidence="2 9" id="KW-0547">Nucleotide-binding</keyword>
<dbReference type="PRINTS" id="PR01046">
    <property type="entry name" value="TRNASYNTHPRO"/>
</dbReference>
<dbReference type="InterPro" id="IPR002316">
    <property type="entry name" value="Pro-tRNA-ligase_IIa"/>
</dbReference>
<dbReference type="Gene3D" id="3.40.50.800">
    <property type="entry name" value="Anticodon-binding domain"/>
    <property type="match status" value="1"/>
</dbReference>
<evidence type="ECO:0000313" key="11">
    <source>
        <dbReference type="EMBL" id="ADE56424.1"/>
    </source>
</evidence>
<dbReference type="eggNOG" id="COG0442">
    <property type="taxonomic scope" value="Bacteria"/>
</dbReference>
<dbReference type="InterPro" id="IPR004154">
    <property type="entry name" value="Anticodon-bd"/>
</dbReference>
<evidence type="ECO:0000256" key="7">
    <source>
        <dbReference type="ARBA" id="ARBA00055834"/>
    </source>
</evidence>
<dbReference type="AlphaFoldDB" id="D5ECZ2"/>
<keyword evidence="3 9" id="KW-0067">ATP-binding</keyword>
<gene>
    <name evidence="9" type="primary">proS</name>
    <name evidence="11" type="ordered locus">Amico_0279</name>
</gene>
<dbReference type="InterPro" id="IPR033721">
    <property type="entry name" value="ProRS_core_arch_euk"/>
</dbReference>
<evidence type="ECO:0000256" key="6">
    <source>
        <dbReference type="ARBA" id="ARBA00047671"/>
    </source>
</evidence>
<dbReference type="HAMAP" id="MF_01571">
    <property type="entry name" value="Pro_tRNA_synth_type3"/>
    <property type="match status" value="1"/>
</dbReference>
<dbReference type="InterPro" id="IPR045864">
    <property type="entry name" value="aa-tRNA-synth_II/BPL/LPL"/>
</dbReference>
<comment type="catalytic activity">
    <reaction evidence="6 9">
        <text>tRNA(Pro) + L-proline + ATP = L-prolyl-tRNA(Pro) + AMP + diphosphate</text>
        <dbReference type="Rhea" id="RHEA:14305"/>
        <dbReference type="Rhea" id="RHEA-COMP:9700"/>
        <dbReference type="Rhea" id="RHEA-COMP:9702"/>
        <dbReference type="ChEBI" id="CHEBI:30616"/>
        <dbReference type="ChEBI" id="CHEBI:33019"/>
        <dbReference type="ChEBI" id="CHEBI:60039"/>
        <dbReference type="ChEBI" id="CHEBI:78442"/>
        <dbReference type="ChEBI" id="CHEBI:78532"/>
        <dbReference type="ChEBI" id="CHEBI:456215"/>
        <dbReference type="EC" id="6.1.1.15"/>
    </reaction>
</comment>
<dbReference type="InterPro" id="IPR006195">
    <property type="entry name" value="aa-tRNA-synth_II"/>
</dbReference>
<feature type="domain" description="Aminoacyl-transfer RNA synthetases class-II family profile" evidence="10">
    <location>
        <begin position="32"/>
        <end position="280"/>
    </location>
</feature>
<evidence type="ECO:0000259" key="10">
    <source>
        <dbReference type="PROSITE" id="PS50862"/>
    </source>
</evidence>
<dbReference type="PANTHER" id="PTHR43382">
    <property type="entry name" value="PROLYL-TRNA SYNTHETASE"/>
    <property type="match status" value="1"/>
</dbReference>
<dbReference type="InterPro" id="IPR016061">
    <property type="entry name" value="Pro-tRNA_ligase_II_C"/>
</dbReference>
<reference evidence="11 12" key="1">
    <citation type="journal article" date="2010" name="Stand. Genomic Sci.">
        <title>Complete genome sequence of Aminobacterium colombiense type strain (ALA-1).</title>
        <authorList>
            <person name="Chertkov O."/>
            <person name="Sikorski J."/>
            <person name="Brambilla E."/>
            <person name="Lapidus A."/>
            <person name="Copeland A."/>
            <person name="Glavina Del Rio T."/>
            <person name="Nolan M."/>
            <person name="Lucas S."/>
            <person name="Tice H."/>
            <person name="Cheng J.F."/>
            <person name="Han C."/>
            <person name="Detter J.C."/>
            <person name="Bruce D."/>
            <person name="Tapia R."/>
            <person name="Goodwin L."/>
            <person name="Pitluck S."/>
            <person name="Liolios K."/>
            <person name="Ivanova N."/>
            <person name="Mavromatis K."/>
            <person name="Ovchinnikova G."/>
            <person name="Pati A."/>
            <person name="Chen A."/>
            <person name="Palaniappan K."/>
            <person name="Land M."/>
            <person name="Hauser L."/>
            <person name="Chang Y.J."/>
            <person name="Jeffries C.D."/>
            <person name="Spring S."/>
            <person name="Rohde M."/>
            <person name="Goker M."/>
            <person name="Bristow J."/>
            <person name="Eisen J.A."/>
            <person name="Markowitz V."/>
            <person name="Hugenholtz P."/>
            <person name="Kyrpides N.C."/>
            <person name="Klenk H.P."/>
        </authorList>
    </citation>
    <scope>NUCLEOTIDE SEQUENCE [LARGE SCALE GENOMIC DNA]</scope>
    <source>
        <strain evidence="12">DSM 12261 / ALA-1</strain>
    </source>
</reference>
<dbReference type="SMART" id="SM00946">
    <property type="entry name" value="ProRS-C_1"/>
    <property type="match status" value="1"/>
</dbReference>
<evidence type="ECO:0000256" key="5">
    <source>
        <dbReference type="ARBA" id="ARBA00023146"/>
    </source>
</evidence>
<dbReference type="FunFam" id="3.30.930.10:FF:000023">
    <property type="entry name" value="Proline--tRNA ligase"/>
    <property type="match status" value="1"/>
</dbReference>
<evidence type="ECO:0000256" key="4">
    <source>
        <dbReference type="ARBA" id="ARBA00022917"/>
    </source>
</evidence>
<dbReference type="GO" id="GO:0017101">
    <property type="term" value="C:aminoacyl-tRNA synthetase multienzyme complex"/>
    <property type="evidence" value="ECO:0007669"/>
    <property type="project" value="TreeGrafter"/>
</dbReference>
<accession>D5ECZ2</accession>
<dbReference type="Pfam" id="PF00587">
    <property type="entry name" value="tRNA-synt_2b"/>
    <property type="match status" value="1"/>
</dbReference>
<comment type="similarity">
    <text evidence="8 9">Belongs to the class-II aminoacyl-tRNA synthetase family. ProS type 3 subfamily.</text>
</comment>
<dbReference type="GO" id="GO:0005737">
    <property type="term" value="C:cytoplasm"/>
    <property type="evidence" value="ECO:0007669"/>
    <property type="project" value="UniProtKB-SubCell"/>
</dbReference>
<dbReference type="InterPro" id="IPR004499">
    <property type="entry name" value="Pro-tRNA-ligase_IIa_arc-type"/>
</dbReference>
<dbReference type="Gene3D" id="3.30.930.10">
    <property type="entry name" value="Bira Bifunctional Protein, Domain 2"/>
    <property type="match status" value="1"/>
</dbReference>
<keyword evidence="4 9" id="KW-0648">Protein biosynthesis</keyword>
<dbReference type="CDD" id="cd00778">
    <property type="entry name" value="ProRS_core_arch_euk"/>
    <property type="match status" value="1"/>
</dbReference>
<dbReference type="KEGG" id="aco:Amico_0279"/>
<keyword evidence="12" id="KW-1185">Reference proteome</keyword>
<dbReference type="HOGENOM" id="CLU_001882_4_2_0"/>